<protein>
    <recommendedName>
        <fullName evidence="3">F-box domain-containing protein</fullName>
    </recommendedName>
</protein>
<dbReference type="OrthoDB" id="3248197at2759"/>
<reference evidence="1" key="1">
    <citation type="submission" date="2020-11" db="EMBL/GenBank/DDBJ databases">
        <authorList>
            <consortium name="DOE Joint Genome Institute"/>
            <person name="Ahrendt S."/>
            <person name="Riley R."/>
            <person name="Andreopoulos W."/>
            <person name="Labutti K."/>
            <person name="Pangilinan J."/>
            <person name="Ruiz-Duenas F.J."/>
            <person name="Barrasa J.M."/>
            <person name="Sanchez-Garcia M."/>
            <person name="Camarero S."/>
            <person name="Miyauchi S."/>
            <person name="Serrano A."/>
            <person name="Linde D."/>
            <person name="Babiker R."/>
            <person name="Drula E."/>
            <person name="Ayuso-Fernandez I."/>
            <person name="Pacheco R."/>
            <person name="Padilla G."/>
            <person name="Ferreira P."/>
            <person name="Barriuso J."/>
            <person name="Kellner H."/>
            <person name="Castanera R."/>
            <person name="Alfaro M."/>
            <person name="Ramirez L."/>
            <person name="Pisabarro A.G."/>
            <person name="Kuo A."/>
            <person name="Tritt A."/>
            <person name="Lipzen A."/>
            <person name="He G."/>
            <person name="Yan M."/>
            <person name="Ng V."/>
            <person name="Cullen D."/>
            <person name="Martin F."/>
            <person name="Rosso M.-N."/>
            <person name="Henrissat B."/>
            <person name="Hibbett D."/>
            <person name="Martinez A.T."/>
            <person name="Grigoriev I.V."/>
        </authorList>
    </citation>
    <scope>NUCLEOTIDE SEQUENCE</scope>
    <source>
        <strain evidence="1">AH 40177</strain>
    </source>
</reference>
<organism evidence="1 2">
    <name type="scientific">Rhodocollybia butyracea</name>
    <dbReference type="NCBI Taxonomy" id="206335"/>
    <lineage>
        <taxon>Eukaryota</taxon>
        <taxon>Fungi</taxon>
        <taxon>Dikarya</taxon>
        <taxon>Basidiomycota</taxon>
        <taxon>Agaricomycotina</taxon>
        <taxon>Agaricomycetes</taxon>
        <taxon>Agaricomycetidae</taxon>
        <taxon>Agaricales</taxon>
        <taxon>Marasmiineae</taxon>
        <taxon>Omphalotaceae</taxon>
        <taxon>Rhodocollybia</taxon>
    </lineage>
</organism>
<comment type="caution">
    <text evidence="1">The sequence shown here is derived from an EMBL/GenBank/DDBJ whole genome shotgun (WGS) entry which is preliminary data.</text>
</comment>
<dbReference type="AlphaFoldDB" id="A0A9P5Q7M7"/>
<accession>A0A9P5Q7M7</accession>
<gene>
    <name evidence="1" type="ORF">BDP27DRAFT_1415508</name>
</gene>
<keyword evidence="2" id="KW-1185">Reference proteome</keyword>
<evidence type="ECO:0008006" key="3">
    <source>
        <dbReference type="Google" id="ProtNLM"/>
    </source>
</evidence>
<proteinExistence type="predicted"/>
<evidence type="ECO:0000313" key="1">
    <source>
        <dbReference type="EMBL" id="KAF9075130.1"/>
    </source>
</evidence>
<evidence type="ECO:0000313" key="2">
    <source>
        <dbReference type="Proteomes" id="UP000772434"/>
    </source>
</evidence>
<dbReference type="EMBL" id="JADNRY010000010">
    <property type="protein sequence ID" value="KAF9075130.1"/>
    <property type="molecule type" value="Genomic_DNA"/>
</dbReference>
<dbReference type="Proteomes" id="UP000772434">
    <property type="component" value="Unassembled WGS sequence"/>
</dbReference>
<name>A0A9P5Q7M7_9AGAR</name>
<sequence length="261" mass="30106">MSSFLKSSELGSDSYSQAFTILSKTRLEAGFSNEFQWSEIVTFTKVLTRDITAGFFDYEPTLNRLREGDLPTSSTETSEILELIKGAEAQLSKLDEFAGQIQKKQDEWKMCVQTTTGFVSSVPHLPEDRAALVVVQYDDLEQSRSKLIDAGDKLKRYIRVMTTFISSPARHLPEDILLKIFMMYIAGGEFKFRKLGRRRYHSQSRPYSLAILPSHPQRRDLVDVMPKRRFIHCPTLRLTQICSFWRRIVLSQPLLWQSLVV</sequence>